<evidence type="ECO:0000313" key="3">
    <source>
        <dbReference type="Proteomes" id="UP000605846"/>
    </source>
</evidence>
<comment type="caution">
    <text evidence="2">The sequence shown here is derived from an EMBL/GenBank/DDBJ whole genome shotgun (WGS) entry which is preliminary data.</text>
</comment>
<feature type="transmembrane region" description="Helical" evidence="1">
    <location>
        <begin position="552"/>
        <end position="573"/>
    </location>
</feature>
<evidence type="ECO:0000313" key="2">
    <source>
        <dbReference type="EMBL" id="KAF7722427.1"/>
    </source>
</evidence>
<sequence length="586" mass="66805">MTVSSSSNGVADEQTGLLVTSSANYTLEIPEMDQYDPEVPLDELTDILEELLMREGLKHKRVSPELYKHATNRWLDKHQYGVLGRYYINSQDAQDTSGLSGLSHEVWQVGKNASACALLALLAEQQQSGEKGNEFHEDFMQHLALSTVQHAIQQTADVEDVQREMLLKPWINGKSAIALAVENEYQIFLADQEISSFIEVKESKNNMAELNRFVQALWLEGRDWKHPKHPSSIWDTHRPTNRYETFFWLTSSLTRFLTRWAAARYQAYIGLFAGIVYFALQVATAANEDYVGSEPEVYEYVYYVFVVSDLLLELGKLFRHPIRSVETPSSYLSITASILAFAAGALRFSALASSDLEDQAKKIELSYILLTWATPLMAFRLFVWMDDLWWPVTKINYVLRKCFTNTLWAMLLSLAVLVAFWLGVFLLQRNSTDPLSILLYLALGELHAPQIGHTLIYKPYSAGVLLFAFLVLTVFIGALVTSSFLAVFIDIYPRLPAIKRSMEAQRSIREPKFGVFIPSVGIELLVFGAWLVVRPFYGPRKIIWLEKVRQVLWYIVFSPIVFAVGVVELLSWAGRAICIRWKSYWS</sequence>
<feature type="transmembrane region" description="Helical" evidence="1">
    <location>
        <begin position="406"/>
        <end position="427"/>
    </location>
</feature>
<protein>
    <submittedName>
        <fullName evidence="2">Uncharacterized protein</fullName>
    </submittedName>
</protein>
<feature type="transmembrane region" description="Helical" evidence="1">
    <location>
        <begin position="513"/>
        <end position="532"/>
    </location>
</feature>
<organism evidence="2 3">
    <name type="scientific">Apophysomyces ossiformis</name>
    <dbReference type="NCBI Taxonomy" id="679940"/>
    <lineage>
        <taxon>Eukaryota</taxon>
        <taxon>Fungi</taxon>
        <taxon>Fungi incertae sedis</taxon>
        <taxon>Mucoromycota</taxon>
        <taxon>Mucoromycotina</taxon>
        <taxon>Mucoromycetes</taxon>
        <taxon>Mucorales</taxon>
        <taxon>Mucorineae</taxon>
        <taxon>Mucoraceae</taxon>
        <taxon>Apophysomyces</taxon>
    </lineage>
</organism>
<proteinExistence type="predicted"/>
<feature type="transmembrane region" description="Helical" evidence="1">
    <location>
        <begin position="300"/>
        <end position="318"/>
    </location>
</feature>
<keyword evidence="1" id="KW-0472">Membrane</keyword>
<accession>A0A8H7BRI9</accession>
<feature type="transmembrane region" description="Helical" evidence="1">
    <location>
        <begin position="365"/>
        <end position="385"/>
    </location>
</feature>
<dbReference type="EMBL" id="JABAYA010000196">
    <property type="protein sequence ID" value="KAF7722427.1"/>
    <property type="molecule type" value="Genomic_DNA"/>
</dbReference>
<keyword evidence="3" id="KW-1185">Reference proteome</keyword>
<dbReference type="Proteomes" id="UP000605846">
    <property type="component" value="Unassembled WGS sequence"/>
</dbReference>
<gene>
    <name evidence="2" type="ORF">EC973_003166</name>
</gene>
<keyword evidence="1" id="KW-0812">Transmembrane</keyword>
<reference evidence="2" key="1">
    <citation type="submission" date="2020-01" db="EMBL/GenBank/DDBJ databases">
        <title>Genome Sequencing of Three Apophysomyces-Like Fungal Strains Confirms a Novel Fungal Genus in the Mucoromycota with divergent Burkholderia-like Endosymbiotic Bacteria.</title>
        <authorList>
            <person name="Stajich J.E."/>
            <person name="Macias A.M."/>
            <person name="Carter-House D."/>
            <person name="Lovett B."/>
            <person name="Kasson L.R."/>
            <person name="Berry K."/>
            <person name="Grigoriev I."/>
            <person name="Chang Y."/>
            <person name="Spatafora J."/>
            <person name="Kasson M.T."/>
        </authorList>
    </citation>
    <scope>NUCLEOTIDE SEQUENCE</scope>
    <source>
        <strain evidence="2">NRRL A-21654</strain>
    </source>
</reference>
<evidence type="ECO:0000256" key="1">
    <source>
        <dbReference type="SAM" id="Phobius"/>
    </source>
</evidence>
<name>A0A8H7BRI9_9FUNG</name>
<feature type="transmembrane region" description="Helical" evidence="1">
    <location>
        <begin position="262"/>
        <end position="280"/>
    </location>
</feature>
<feature type="transmembrane region" description="Helical" evidence="1">
    <location>
        <begin position="330"/>
        <end position="353"/>
    </location>
</feature>
<keyword evidence="1" id="KW-1133">Transmembrane helix</keyword>
<dbReference type="AlphaFoldDB" id="A0A8H7BRI9"/>
<dbReference type="OrthoDB" id="301415at2759"/>
<feature type="transmembrane region" description="Helical" evidence="1">
    <location>
        <begin position="464"/>
        <end position="492"/>
    </location>
</feature>